<evidence type="ECO:0000256" key="6">
    <source>
        <dbReference type="ARBA" id="ARBA00022763"/>
    </source>
</evidence>
<dbReference type="FunFam" id="3.40.50.10190:FF:000054">
    <property type="entry name" value="DNA ligase"/>
    <property type="match status" value="1"/>
</dbReference>
<dbReference type="Pfam" id="PF01653">
    <property type="entry name" value="DNA_ligase_aden"/>
    <property type="match status" value="1"/>
</dbReference>
<dbReference type="PROSITE" id="PS01055">
    <property type="entry name" value="DNA_LIGASE_N1"/>
    <property type="match status" value="1"/>
</dbReference>
<feature type="binding site" evidence="13">
    <location>
        <position position="195"/>
    </location>
    <ligand>
        <name>NAD(+)</name>
        <dbReference type="ChEBI" id="CHEBI:57540"/>
    </ligand>
</feature>
<dbReference type="GO" id="GO:0046872">
    <property type="term" value="F:metal ion binding"/>
    <property type="evidence" value="ECO:0007669"/>
    <property type="project" value="UniProtKB-KW"/>
</dbReference>
<keyword evidence="4 13" id="KW-0235">DNA replication</keyword>
<dbReference type="InterPro" id="IPR013840">
    <property type="entry name" value="DNAligase_N"/>
</dbReference>
<dbReference type="EMBL" id="DWZH01000087">
    <property type="protein sequence ID" value="HJB11097.1"/>
    <property type="molecule type" value="Genomic_DNA"/>
</dbReference>
<feature type="binding site" evidence="13">
    <location>
        <position position="311"/>
    </location>
    <ligand>
        <name>NAD(+)</name>
        <dbReference type="ChEBI" id="CHEBI:57540"/>
    </ligand>
</feature>
<feature type="binding site" evidence="13">
    <location>
        <position position="448"/>
    </location>
    <ligand>
        <name>Zn(2+)</name>
        <dbReference type="ChEBI" id="CHEBI:29105"/>
    </ligand>
</feature>
<evidence type="ECO:0000256" key="13">
    <source>
        <dbReference type="HAMAP-Rule" id="MF_01588"/>
    </source>
</evidence>
<protein>
    <recommendedName>
        <fullName evidence="2 13">DNA ligase</fullName>
        <ecNumber evidence="1 13">6.5.1.2</ecNumber>
    </recommendedName>
    <alternativeName>
        <fullName evidence="13">Polydeoxyribonucleotide synthase [NAD(+)]</fullName>
    </alternativeName>
</protein>
<dbReference type="Gene3D" id="3.40.50.10190">
    <property type="entry name" value="BRCT domain"/>
    <property type="match status" value="1"/>
</dbReference>
<evidence type="ECO:0000313" key="18">
    <source>
        <dbReference type="Proteomes" id="UP000823823"/>
    </source>
</evidence>
<name>A0A9D2LEC9_9MICO</name>
<keyword evidence="8 13" id="KW-0460">Magnesium</keyword>
<dbReference type="NCBIfam" id="NF005932">
    <property type="entry name" value="PRK07956.1"/>
    <property type="match status" value="1"/>
</dbReference>
<accession>A0A9D2LEC9</accession>
<feature type="binding site" evidence="13">
    <location>
        <position position="158"/>
    </location>
    <ligand>
        <name>NAD(+)</name>
        <dbReference type="ChEBI" id="CHEBI:57540"/>
    </ligand>
</feature>
<dbReference type="HAMAP" id="MF_01588">
    <property type="entry name" value="DNA_ligase_A"/>
    <property type="match status" value="1"/>
</dbReference>
<dbReference type="Proteomes" id="UP000823823">
    <property type="component" value="Unassembled WGS sequence"/>
</dbReference>
<evidence type="ECO:0000256" key="12">
    <source>
        <dbReference type="ARBA" id="ARBA00060881"/>
    </source>
</evidence>
<evidence type="ECO:0000259" key="16">
    <source>
        <dbReference type="PROSITE" id="PS50172"/>
    </source>
</evidence>
<dbReference type="Pfam" id="PF00533">
    <property type="entry name" value="BRCT"/>
    <property type="match status" value="1"/>
</dbReference>
<dbReference type="InterPro" id="IPR036420">
    <property type="entry name" value="BRCT_dom_sf"/>
</dbReference>
<evidence type="ECO:0000256" key="14">
    <source>
        <dbReference type="RuleBase" id="RU000618"/>
    </source>
</evidence>
<dbReference type="Gene3D" id="3.30.470.30">
    <property type="entry name" value="DNA ligase/mRNA capping enzyme"/>
    <property type="match status" value="1"/>
</dbReference>
<feature type="binding site" evidence="13">
    <location>
        <position position="454"/>
    </location>
    <ligand>
        <name>Zn(2+)</name>
        <dbReference type="ChEBI" id="CHEBI:29105"/>
    </ligand>
</feature>
<feature type="binding site" evidence="13">
    <location>
        <begin position="102"/>
        <end position="103"/>
    </location>
    <ligand>
        <name>NAD(+)</name>
        <dbReference type="ChEBI" id="CHEBI:57540"/>
    </ligand>
</feature>
<dbReference type="Pfam" id="PF03119">
    <property type="entry name" value="DNA_ligase_ZBD"/>
    <property type="match status" value="1"/>
</dbReference>
<dbReference type="CDD" id="cd00114">
    <property type="entry name" value="LIGANc"/>
    <property type="match status" value="1"/>
</dbReference>
<dbReference type="PANTHER" id="PTHR23389:SF9">
    <property type="entry name" value="DNA LIGASE"/>
    <property type="match status" value="1"/>
</dbReference>
<dbReference type="Gene3D" id="6.20.10.30">
    <property type="match status" value="1"/>
</dbReference>
<dbReference type="SUPFAM" id="SSF47781">
    <property type="entry name" value="RuvA domain 2-like"/>
    <property type="match status" value="2"/>
</dbReference>
<dbReference type="Pfam" id="PF03120">
    <property type="entry name" value="OB_DNA_ligase"/>
    <property type="match status" value="1"/>
</dbReference>
<proteinExistence type="inferred from homology"/>
<dbReference type="CDD" id="cd17748">
    <property type="entry name" value="BRCT_DNA_ligase_like"/>
    <property type="match status" value="1"/>
</dbReference>
<feature type="domain" description="BRCT" evidence="16">
    <location>
        <begin position="718"/>
        <end position="797"/>
    </location>
</feature>
<dbReference type="InterPro" id="IPR004150">
    <property type="entry name" value="NAD_DNA_ligase_OB"/>
</dbReference>
<feature type="region of interest" description="Disordered" evidence="15">
    <location>
        <begin position="1"/>
        <end position="25"/>
    </location>
</feature>
<comment type="catalytic activity">
    <reaction evidence="11 13 14">
        <text>NAD(+) + (deoxyribonucleotide)n-3'-hydroxyl + 5'-phospho-(deoxyribonucleotide)m = (deoxyribonucleotide)n+m + AMP + beta-nicotinamide D-nucleotide.</text>
        <dbReference type="EC" id="6.5.1.2"/>
    </reaction>
</comment>
<dbReference type="FunFam" id="1.10.150.20:FF:000006">
    <property type="entry name" value="DNA ligase"/>
    <property type="match status" value="1"/>
</dbReference>
<evidence type="ECO:0000256" key="2">
    <source>
        <dbReference type="ARBA" id="ARBA00013308"/>
    </source>
</evidence>
<feature type="region of interest" description="Disordered" evidence="15">
    <location>
        <begin position="800"/>
        <end position="820"/>
    </location>
</feature>
<evidence type="ECO:0000256" key="4">
    <source>
        <dbReference type="ARBA" id="ARBA00022705"/>
    </source>
</evidence>
<dbReference type="NCBIfam" id="TIGR00575">
    <property type="entry name" value="dnlj"/>
    <property type="match status" value="1"/>
</dbReference>
<evidence type="ECO:0000256" key="9">
    <source>
        <dbReference type="ARBA" id="ARBA00023027"/>
    </source>
</evidence>
<sequence length="820" mass="89114">MSQNVRVNAAVSDPQPTENSGAAEAQQRIAELTAQIEQAIEDYYIHDAPTMADADYDRLELELRQLEADNPQLAKADSPTQTVHGAVAAGFTPTPHIQRMMSLDNAFELEEIDAWAARVVEGVGGQAAEVRYLTELKIDGLAISLVYENGQLLRGVTRGDGRVGEDVTANIRTLAGVPHRLATDDPPALLEVRGEVFYPTTEFEALNAKRREAGLAEFANPRNTAAGSLRQKDPSITASRALELYVHGIGVHEGITLASQSEVYEQLAEWGLPTSPHTRVLTSLEEVRSYISDHGDRRHDVEHEIDGIVIKVDSFAQQRALGSTSRAPRWAIAYKYPPEEVTTRLLDIQVNVGRTGRVTPFGVMEPVKVAGSTVELATLHNQFEVERKGVLIGDTIVLRKAGDVIPEILAPVEALRDGTERAFVMPEHCPSCGTAIRPAREGDKDWRCPNTKDCPAQVTGRIEHAASRGAFDIESLGEESAIALTDPDKRREEAMAALRDGRAVHLPVRSEADLASEAFVVVKNGEVTSGTDGVPLLRITAEDDPALPAPQEPVVRIGDNLFDLTADDLREVFVWQPERRDGEPTGDWRVHPVFWSRPAWRHYKREAVWKQVGQERAAANTSKLIEELEKAKSQPLWRVLVALSIRHIGPTAARSLATAYGSMDAIRAASEADLAQTDGVGPVIAESVREWFAVDWHDALVRAWEASGVRMADEVTEGFVRTLEGLTVVVTGGLEAFTRDGAKEAIISRGGKASGSVSKKTDYVVVGENAGSKADKARDLGLTILDEEGFVHLLENGPEELAPHESETGGAAGAEPGGEH</sequence>
<dbReference type="SUPFAM" id="SSF50249">
    <property type="entry name" value="Nucleic acid-binding proteins"/>
    <property type="match status" value="1"/>
</dbReference>
<keyword evidence="9 13" id="KW-0520">NAD</keyword>
<keyword evidence="7 13" id="KW-0862">Zinc</keyword>
<comment type="similarity">
    <text evidence="12 13">Belongs to the NAD-dependent DNA ligase family. LigA subfamily.</text>
</comment>
<evidence type="ECO:0000313" key="17">
    <source>
        <dbReference type="EMBL" id="HJB11097.1"/>
    </source>
</evidence>
<dbReference type="InterPro" id="IPR010994">
    <property type="entry name" value="RuvA_2-like"/>
</dbReference>
<dbReference type="AlphaFoldDB" id="A0A9D2LEC9"/>
<dbReference type="PROSITE" id="PS01056">
    <property type="entry name" value="DNA_LIGASE_N2"/>
    <property type="match status" value="1"/>
</dbReference>
<evidence type="ECO:0000256" key="1">
    <source>
        <dbReference type="ARBA" id="ARBA00012722"/>
    </source>
</evidence>
<feature type="binding site" evidence="13">
    <location>
        <position position="432"/>
    </location>
    <ligand>
        <name>Zn(2+)</name>
        <dbReference type="ChEBI" id="CHEBI:29105"/>
    </ligand>
</feature>
<dbReference type="GO" id="GO:0003911">
    <property type="term" value="F:DNA ligase (NAD+) activity"/>
    <property type="evidence" value="ECO:0007669"/>
    <property type="project" value="UniProtKB-UniRule"/>
</dbReference>
<feature type="binding site" evidence="13">
    <location>
        <position position="335"/>
    </location>
    <ligand>
        <name>NAD(+)</name>
        <dbReference type="ChEBI" id="CHEBI:57540"/>
    </ligand>
</feature>
<dbReference type="InterPro" id="IPR018239">
    <property type="entry name" value="DNA_ligase_AS"/>
</dbReference>
<evidence type="ECO:0000256" key="15">
    <source>
        <dbReference type="SAM" id="MobiDB-lite"/>
    </source>
</evidence>
<dbReference type="InterPro" id="IPR004149">
    <property type="entry name" value="Znf_DNAligase_C4"/>
</dbReference>
<dbReference type="InterPro" id="IPR012340">
    <property type="entry name" value="NA-bd_OB-fold"/>
</dbReference>
<dbReference type="InterPro" id="IPR013839">
    <property type="entry name" value="DNAligase_adenylation"/>
</dbReference>
<dbReference type="Gene3D" id="1.10.150.20">
    <property type="entry name" value="5' to 3' exonuclease, C-terminal subdomain"/>
    <property type="match status" value="2"/>
</dbReference>
<dbReference type="Gene3D" id="1.10.287.610">
    <property type="entry name" value="Helix hairpin bin"/>
    <property type="match status" value="1"/>
</dbReference>
<comment type="function">
    <text evidence="13">DNA ligase that catalyzes the formation of phosphodiester linkages between 5'-phosphoryl and 3'-hydroxyl groups in double-stranded DNA using NAD as a coenzyme and as the energy source for the reaction. It is essential for DNA replication and repair of damaged DNA.</text>
</comment>
<dbReference type="SUPFAM" id="SSF56091">
    <property type="entry name" value="DNA ligase/mRNA capping enzyme, catalytic domain"/>
    <property type="match status" value="1"/>
</dbReference>
<dbReference type="PANTHER" id="PTHR23389">
    <property type="entry name" value="CHROMOSOME TRANSMISSION FIDELITY FACTOR 18"/>
    <property type="match status" value="1"/>
</dbReference>
<dbReference type="InterPro" id="IPR001357">
    <property type="entry name" value="BRCT_dom"/>
</dbReference>
<dbReference type="PIRSF" id="PIRSF001604">
    <property type="entry name" value="LigA"/>
    <property type="match status" value="1"/>
</dbReference>
<comment type="caution">
    <text evidence="17">The sequence shown here is derived from an EMBL/GenBank/DDBJ whole genome shotgun (WGS) entry which is preliminary data.</text>
</comment>
<dbReference type="EC" id="6.5.1.2" evidence="1 13"/>
<dbReference type="SUPFAM" id="SSF52113">
    <property type="entry name" value="BRCT domain"/>
    <property type="match status" value="1"/>
</dbReference>
<keyword evidence="3 13" id="KW-0436">Ligase</keyword>
<keyword evidence="10 13" id="KW-0234">DNA repair</keyword>
<feature type="compositionally biased region" description="Gly residues" evidence="15">
    <location>
        <begin position="810"/>
        <end position="820"/>
    </location>
</feature>
<reference evidence="17" key="1">
    <citation type="journal article" date="2021" name="PeerJ">
        <title>Extensive microbial diversity within the chicken gut microbiome revealed by metagenomics and culture.</title>
        <authorList>
            <person name="Gilroy R."/>
            <person name="Ravi A."/>
            <person name="Getino M."/>
            <person name="Pursley I."/>
            <person name="Horton D.L."/>
            <person name="Alikhan N.F."/>
            <person name="Baker D."/>
            <person name="Gharbi K."/>
            <person name="Hall N."/>
            <person name="Watson M."/>
            <person name="Adriaenssens E.M."/>
            <person name="Foster-Nyarko E."/>
            <person name="Jarju S."/>
            <person name="Secka A."/>
            <person name="Antonio M."/>
            <person name="Oren A."/>
            <person name="Chaudhuri R.R."/>
            <person name="La Ragione R."/>
            <person name="Hildebrand F."/>
            <person name="Pallen M.J."/>
        </authorList>
    </citation>
    <scope>NUCLEOTIDE SEQUENCE</scope>
    <source>
        <strain evidence="17">ChiHjej13B12-24818</strain>
    </source>
</reference>
<keyword evidence="5 13" id="KW-0479">Metal-binding</keyword>
<gene>
    <name evidence="13 17" type="primary">ligA</name>
    <name evidence="17" type="ORF">H9786_11320</name>
</gene>
<dbReference type="FunFam" id="2.40.50.140:FF:000012">
    <property type="entry name" value="DNA ligase"/>
    <property type="match status" value="1"/>
</dbReference>
<dbReference type="FunFam" id="3.30.470.30:FF:000001">
    <property type="entry name" value="DNA ligase"/>
    <property type="match status" value="1"/>
</dbReference>
<evidence type="ECO:0000256" key="10">
    <source>
        <dbReference type="ARBA" id="ARBA00023204"/>
    </source>
</evidence>
<dbReference type="InterPro" id="IPR041663">
    <property type="entry name" value="DisA/LigA_HHH"/>
</dbReference>
<reference evidence="17" key="2">
    <citation type="submission" date="2021-04" db="EMBL/GenBank/DDBJ databases">
        <authorList>
            <person name="Gilroy R."/>
        </authorList>
    </citation>
    <scope>NUCLEOTIDE SEQUENCE</scope>
    <source>
        <strain evidence="17">ChiHjej13B12-24818</strain>
    </source>
</reference>
<evidence type="ECO:0000256" key="11">
    <source>
        <dbReference type="ARBA" id="ARBA00034005"/>
    </source>
</evidence>
<feature type="binding site" evidence="13">
    <location>
        <begin position="53"/>
        <end position="57"/>
    </location>
    <ligand>
        <name>NAD(+)</name>
        <dbReference type="ChEBI" id="CHEBI:57540"/>
    </ligand>
</feature>
<evidence type="ECO:0000256" key="5">
    <source>
        <dbReference type="ARBA" id="ARBA00022723"/>
    </source>
</evidence>
<dbReference type="GO" id="GO:0006260">
    <property type="term" value="P:DNA replication"/>
    <property type="evidence" value="ECO:0007669"/>
    <property type="project" value="UniProtKB-KW"/>
</dbReference>
<dbReference type="PROSITE" id="PS50172">
    <property type="entry name" value="BRCT"/>
    <property type="match status" value="1"/>
</dbReference>
<feature type="binding site" evidence="13">
    <location>
        <position position="135"/>
    </location>
    <ligand>
        <name>NAD(+)</name>
        <dbReference type="ChEBI" id="CHEBI:57540"/>
    </ligand>
</feature>
<dbReference type="SMART" id="SM00532">
    <property type="entry name" value="LIGANc"/>
    <property type="match status" value="1"/>
</dbReference>
<evidence type="ECO:0000256" key="7">
    <source>
        <dbReference type="ARBA" id="ARBA00022833"/>
    </source>
</evidence>
<feature type="active site" description="N6-AMP-lysine intermediate" evidence="13">
    <location>
        <position position="137"/>
    </location>
</feature>
<keyword evidence="6 13" id="KW-0227">DNA damage</keyword>
<dbReference type="SMART" id="SM00292">
    <property type="entry name" value="BRCT"/>
    <property type="match status" value="1"/>
</dbReference>
<evidence type="ECO:0000256" key="3">
    <source>
        <dbReference type="ARBA" id="ARBA00022598"/>
    </source>
</evidence>
<dbReference type="GO" id="GO:0006281">
    <property type="term" value="P:DNA repair"/>
    <property type="evidence" value="ECO:0007669"/>
    <property type="project" value="UniProtKB-KW"/>
</dbReference>
<organism evidence="17 18">
    <name type="scientific">Candidatus Brachybacterium merdavium</name>
    <dbReference type="NCBI Taxonomy" id="2838513"/>
    <lineage>
        <taxon>Bacteria</taxon>
        <taxon>Bacillati</taxon>
        <taxon>Actinomycetota</taxon>
        <taxon>Actinomycetes</taxon>
        <taxon>Micrococcales</taxon>
        <taxon>Dermabacteraceae</taxon>
        <taxon>Brachybacterium</taxon>
    </lineage>
</organism>
<dbReference type="InterPro" id="IPR001679">
    <property type="entry name" value="DNA_ligase"/>
</dbReference>
<keyword evidence="13" id="KW-0464">Manganese</keyword>
<dbReference type="Gene3D" id="2.40.50.140">
    <property type="entry name" value="Nucleic acid-binding proteins"/>
    <property type="match status" value="1"/>
</dbReference>
<dbReference type="InterPro" id="IPR033136">
    <property type="entry name" value="DNA_ligase_CS"/>
</dbReference>
<comment type="cofactor">
    <cofactor evidence="13">
        <name>Mg(2+)</name>
        <dbReference type="ChEBI" id="CHEBI:18420"/>
    </cofactor>
    <cofactor evidence="13">
        <name>Mn(2+)</name>
        <dbReference type="ChEBI" id="CHEBI:29035"/>
    </cofactor>
</comment>
<dbReference type="Pfam" id="PF12826">
    <property type="entry name" value="HHH_2"/>
    <property type="match status" value="1"/>
</dbReference>
<evidence type="ECO:0000256" key="8">
    <source>
        <dbReference type="ARBA" id="ARBA00022842"/>
    </source>
</evidence>
<dbReference type="GO" id="GO:0005829">
    <property type="term" value="C:cytosol"/>
    <property type="evidence" value="ECO:0007669"/>
    <property type="project" value="TreeGrafter"/>
</dbReference>
<feature type="binding site" evidence="13">
    <location>
        <position position="429"/>
    </location>
    <ligand>
        <name>Zn(2+)</name>
        <dbReference type="ChEBI" id="CHEBI:29105"/>
    </ligand>
</feature>